<keyword evidence="4 5" id="KW-0732">Signal</keyword>
<dbReference type="InterPro" id="IPR039424">
    <property type="entry name" value="SBP_5"/>
</dbReference>
<dbReference type="EMBL" id="JAHZUY010000023">
    <property type="protein sequence ID" value="MBW8269843.1"/>
    <property type="molecule type" value="Genomic_DNA"/>
</dbReference>
<dbReference type="InterPro" id="IPR030678">
    <property type="entry name" value="Peptide/Ni-bd"/>
</dbReference>
<dbReference type="PANTHER" id="PTHR30290:SF9">
    <property type="entry name" value="OLIGOPEPTIDE-BINDING PROTEIN APPA"/>
    <property type="match status" value="1"/>
</dbReference>
<dbReference type="PIRSF" id="PIRSF002741">
    <property type="entry name" value="MppA"/>
    <property type="match status" value="1"/>
</dbReference>
<name>A0ABS7F2V3_9PROT</name>
<gene>
    <name evidence="7" type="ORF">K1J50_10120</name>
</gene>
<proteinExistence type="inferred from homology"/>
<evidence type="ECO:0000256" key="4">
    <source>
        <dbReference type="ARBA" id="ARBA00022729"/>
    </source>
</evidence>
<comment type="subcellular location">
    <subcellularLocation>
        <location evidence="1">Periplasm</location>
    </subcellularLocation>
</comment>
<evidence type="ECO:0000313" key="7">
    <source>
        <dbReference type="EMBL" id="MBW8269843.1"/>
    </source>
</evidence>
<dbReference type="Proteomes" id="UP001519924">
    <property type="component" value="Unassembled WGS sequence"/>
</dbReference>
<feature type="chain" id="PRO_5045836872" evidence="5">
    <location>
        <begin position="32"/>
        <end position="541"/>
    </location>
</feature>
<evidence type="ECO:0000256" key="5">
    <source>
        <dbReference type="SAM" id="SignalP"/>
    </source>
</evidence>
<evidence type="ECO:0000313" key="8">
    <source>
        <dbReference type="Proteomes" id="UP001519924"/>
    </source>
</evidence>
<evidence type="ECO:0000259" key="6">
    <source>
        <dbReference type="Pfam" id="PF00496"/>
    </source>
</evidence>
<sequence>MSDDRCVRRAASALAIALPVACALLPAAVRAQQAAAARDVAIGLAAPPTSFDPHYHAHVPSLGLQLHVFEPLVFRDAALRLVPALAREWLPLADGSGWEFRLDPAARFSDGAPVTAADVAATFARLPNVPNSPGRVTHYAAGIIAVEAGAAPQVVRLRTAGPAPLVPENLTALMIVPERIARGAATADFAAGRAAIGSGPFRLREYVAGERVVVERNEAWWRGGQAVPWARVAFRVIAGDSARVAALRAGDVQLIEAVPARDAASLARDPALALARAPSLRLIYLSLDVARAPSPGVSDAEGRPLARNPLADRRVRRALSLALDREAIVGRLMEGQAVAAGQLQPDGLGVADPALRPDPYDPDAARRLLAEAGWSGGFRLTLAGPNDRYVNDEKILQAVAQYWERIGVRTRVEALPSAVFFGRSAAGAFSAQLGGWLTTSAEPANMVAALLLTPGRAPGWGVANRAGYSSAEVEALYTRAIAEPHRDLRLRHWREAVSAAMADAPILPLHHQVNIWATRRGLTYTPRPDEFTLAAGLRPDP</sequence>
<comment type="caution">
    <text evidence="7">The sequence shown here is derived from an EMBL/GenBank/DDBJ whole genome shotgun (WGS) entry which is preliminary data.</text>
</comment>
<dbReference type="Gene3D" id="3.90.76.10">
    <property type="entry name" value="Dipeptide-binding Protein, Domain 1"/>
    <property type="match status" value="1"/>
</dbReference>
<dbReference type="CDD" id="cd08498">
    <property type="entry name" value="PBP2_NikA_DppA_OppA_like_2"/>
    <property type="match status" value="1"/>
</dbReference>
<feature type="signal peptide" evidence="5">
    <location>
        <begin position="1"/>
        <end position="31"/>
    </location>
</feature>
<dbReference type="Pfam" id="PF00496">
    <property type="entry name" value="SBP_bac_5"/>
    <property type="match status" value="1"/>
</dbReference>
<reference evidence="7 8" key="1">
    <citation type="submission" date="2021-08" db="EMBL/GenBank/DDBJ databases">
        <title>Caldovatus sediminis gen. nov., sp. nov., a moderately thermophilic bacterium isolated from a hot spring.</title>
        <authorList>
            <person name="Hu C.-J."/>
            <person name="Li W.-J."/>
            <person name="Xian W.-D."/>
        </authorList>
    </citation>
    <scope>NUCLEOTIDE SEQUENCE [LARGE SCALE GENOMIC DNA]</scope>
    <source>
        <strain evidence="7 8">SYSU G05006</strain>
    </source>
</reference>
<dbReference type="RefSeq" id="WP_220117597.1">
    <property type="nucleotide sequence ID" value="NZ_JAHZUY010000023.1"/>
</dbReference>
<organism evidence="7 8">
    <name type="scientific">Caldovatus aquaticus</name>
    <dbReference type="NCBI Taxonomy" id="2865671"/>
    <lineage>
        <taxon>Bacteria</taxon>
        <taxon>Pseudomonadati</taxon>
        <taxon>Pseudomonadota</taxon>
        <taxon>Alphaproteobacteria</taxon>
        <taxon>Acetobacterales</taxon>
        <taxon>Roseomonadaceae</taxon>
        <taxon>Caldovatus</taxon>
    </lineage>
</organism>
<comment type="similarity">
    <text evidence="2">Belongs to the bacterial solute-binding protein 5 family.</text>
</comment>
<protein>
    <submittedName>
        <fullName evidence="7">ABC transporter substrate-binding protein</fullName>
    </submittedName>
</protein>
<keyword evidence="8" id="KW-1185">Reference proteome</keyword>
<evidence type="ECO:0000256" key="1">
    <source>
        <dbReference type="ARBA" id="ARBA00004418"/>
    </source>
</evidence>
<dbReference type="Gene3D" id="3.40.190.10">
    <property type="entry name" value="Periplasmic binding protein-like II"/>
    <property type="match status" value="1"/>
</dbReference>
<dbReference type="SUPFAM" id="SSF53850">
    <property type="entry name" value="Periplasmic binding protein-like II"/>
    <property type="match status" value="1"/>
</dbReference>
<keyword evidence="3" id="KW-0813">Transport</keyword>
<dbReference type="Gene3D" id="3.10.105.10">
    <property type="entry name" value="Dipeptide-binding Protein, Domain 3"/>
    <property type="match status" value="1"/>
</dbReference>
<dbReference type="InterPro" id="IPR000914">
    <property type="entry name" value="SBP_5_dom"/>
</dbReference>
<evidence type="ECO:0000256" key="2">
    <source>
        <dbReference type="ARBA" id="ARBA00005695"/>
    </source>
</evidence>
<feature type="domain" description="Solute-binding protein family 5" evidence="6">
    <location>
        <begin position="81"/>
        <end position="452"/>
    </location>
</feature>
<evidence type="ECO:0000256" key="3">
    <source>
        <dbReference type="ARBA" id="ARBA00022448"/>
    </source>
</evidence>
<accession>A0ABS7F2V3</accession>
<dbReference type="PANTHER" id="PTHR30290">
    <property type="entry name" value="PERIPLASMIC BINDING COMPONENT OF ABC TRANSPORTER"/>
    <property type="match status" value="1"/>
</dbReference>